<dbReference type="InterPro" id="IPR029753">
    <property type="entry name" value="D-isomer_DH_CS"/>
</dbReference>
<gene>
    <name evidence="7" type="ORF">HC031_30805</name>
</gene>
<dbReference type="InterPro" id="IPR043322">
    <property type="entry name" value="CtBP"/>
</dbReference>
<dbReference type="InterPro" id="IPR006139">
    <property type="entry name" value="D-isomer_2_OHA_DH_cat_dom"/>
</dbReference>
<dbReference type="Pfam" id="PF02826">
    <property type="entry name" value="2-Hacid_dh_C"/>
    <property type="match status" value="1"/>
</dbReference>
<keyword evidence="2 4" id="KW-0560">Oxidoreductase</keyword>
<reference evidence="7 8" key="1">
    <citation type="submission" date="2020-03" db="EMBL/GenBank/DDBJ databases">
        <title>WGS of the type strain of Planosporangium spp.</title>
        <authorList>
            <person name="Thawai C."/>
        </authorList>
    </citation>
    <scope>NUCLEOTIDE SEQUENCE [LARGE SCALE GENOMIC DNA]</scope>
    <source>
        <strain evidence="7 8">TBRC 5610</strain>
    </source>
</reference>
<name>A0ABX0Y6N9_9ACTN</name>
<feature type="domain" description="D-isomer specific 2-hydroxyacid dehydrogenase catalytic" evidence="5">
    <location>
        <begin position="46"/>
        <end position="319"/>
    </location>
</feature>
<feature type="domain" description="D-isomer specific 2-hydroxyacid dehydrogenase NAD-binding" evidence="6">
    <location>
        <begin position="112"/>
        <end position="288"/>
    </location>
</feature>
<dbReference type="PROSITE" id="PS00671">
    <property type="entry name" value="D_2_HYDROXYACID_DH_3"/>
    <property type="match status" value="1"/>
</dbReference>
<evidence type="ECO:0000313" key="8">
    <source>
        <dbReference type="Proteomes" id="UP000722989"/>
    </source>
</evidence>
<dbReference type="InterPro" id="IPR036291">
    <property type="entry name" value="NAD(P)-bd_dom_sf"/>
</dbReference>
<dbReference type="Gene3D" id="3.40.50.720">
    <property type="entry name" value="NAD(P)-binding Rossmann-like Domain"/>
    <property type="match status" value="2"/>
</dbReference>
<protein>
    <submittedName>
        <fullName evidence="7">C-terminal binding protein</fullName>
    </submittedName>
</protein>
<sequence>MAAMISQTPAVLYLSMEGLDVSPGHALLRARGVDVLDIADDPSPRDLERVVALLVGYDRIGPDWLDRLPALRLIATHSAGYDMVDVDAVRERGLWLANLPAAATDEVATHALTMALALVRRLPQYDRDVRQGRWYDESAPLPRMPGELTCGVIGMGRIGQAFAALAGRLFGRVVGYDPVVPDAHWPADVERIAEVDALLGVSDCVSLHLPLSAGTQGLLDARRLALLPPGAVVVNVSRGGLVDEAALLDALRTGRLAGAACDVLVQEPPAADDPMLGAPGILLSPHVAYLSASALRRYAEVPARNVIAFLDHGAPLNPVVSPGEAAASTAP</sequence>
<keyword evidence="8" id="KW-1185">Reference proteome</keyword>
<dbReference type="PANTHER" id="PTHR43761:SF1">
    <property type="entry name" value="D-ISOMER SPECIFIC 2-HYDROXYACID DEHYDROGENASE CATALYTIC DOMAIN-CONTAINING PROTEIN-RELATED"/>
    <property type="match status" value="1"/>
</dbReference>
<evidence type="ECO:0000256" key="2">
    <source>
        <dbReference type="ARBA" id="ARBA00023002"/>
    </source>
</evidence>
<dbReference type="Pfam" id="PF00389">
    <property type="entry name" value="2-Hacid_dh"/>
    <property type="match status" value="1"/>
</dbReference>
<proteinExistence type="inferred from homology"/>
<organism evidence="7 8">
    <name type="scientific">Planosporangium thailandense</name>
    <dbReference type="NCBI Taxonomy" id="765197"/>
    <lineage>
        <taxon>Bacteria</taxon>
        <taxon>Bacillati</taxon>
        <taxon>Actinomycetota</taxon>
        <taxon>Actinomycetes</taxon>
        <taxon>Micromonosporales</taxon>
        <taxon>Micromonosporaceae</taxon>
        <taxon>Planosporangium</taxon>
    </lineage>
</organism>
<dbReference type="EMBL" id="JAATVY010000044">
    <property type="protein sequence ID" value="NJC74072.1"/>
    <property type="molecule type" value="Genomic_DNA"/>
</dbReference>
<dbReference type="InterPro" id="IPR006140">
    <property type="entry name" value="D-isomer_DH_NAD-bd"/>
</dbReference>
<evidence type="ECO:0000259" key="6">
    <source>
        <dbReference type="Pfam" id="PF02826"/>
    </source>
</evidence>
<dbReference type="PANTHER" id="PTHR43761">
    <property type="entry name" value="D-ISOMER SPECIFIC 2-HYDROXYACID DEHYDROGENASE FAMILY PROTEIN (AFU_ORTHOLOGUE AFUA_1G13630)"/>
    <property type="match status" value="1"/>
</dbReference>
<dbReference type="SUPFAM" id="SSF52283">
    <property type="entry name" value="Formate/glycerate dehydrogenase catalytic domain-like"/>
    <property type="match status" value="1"/>
</dbReference>
<dbReference type="CDD" id="cd05299">
    <property type="entry name" value="CtBP_dh"/>
    <property type="match status" value="1"/>
</dbReference>
<evidence type="ECO:0000256" key="3">
    <source>
        <dbReference type="ARBA" id="ARBA00023027"/>
    </source>
</evidence>
<accession>A0ABX0Y6N9</accession>
<comment type="caution">
    <text evidence="7">The sequence shown here is derived from an EMBL/GenBank/DDBJ whole genome shotgun (WGS) entry which is preliminary data.</text>
</comment>
<comment type="similarity">
    <text evidence="1 4">Belongs to the D-isomer specific 2-hydroxyacid dehydrogenase family.</text>
</comment>
<dbReference type="Proteomes" id="UP000722989">
    <property type="component" value="Unassembled WGS sequence"/>
</dbReference>
<evidence type="ECO:0000313" key="7">
    <source>
        <dbReference type="EMBL" id="NJC74072.1"/>
    </source>
</evidence>
<dbReference type="RefSeq" id="WP_167928975.1">
    <property type="nucleotide sequence ID" value="NZ_JAATVY010000044.1"/>
</dbReference>
<evidence type="ECO:0000256" key="4">
    <source>
        <dbReference type="RuleBase" id="RU003719"/>
    </source>
</evidence>
<dbReference type="SUPFAM" id="SSF51735">
    <property type="entry name" value="NAD(P)-binding Rossmann-fold domains"/>
    <property type="match status" value="1"/>
</dbReference>
<evidence type="ECO:0000259" key="5">
    <source>
        <dbReference type="Pfam" id="PF00389"/>
    </source>
</evidence>
<evidence type="ECO:0000256" key="1">
    <source>
        <dbReference type="ARBA" id="ARBA00005854"/>
    </source>
</evidence>
<keyword evidence="3" id="KW-0520">NAD</keyword>
<dbReference type="InterPro" id="IPR050418">
    <property type="entry name" value="D-iso_2-hydroxyacid_DH_PdxB"/>
</dbReference>